<name>A0A516SAZ9_9NEIS</name>
<feature type="domain" description="NodB homology" evidence="1">
    <location>
        <begin position="1"/>
        <end position="263"/>
    </location>
</feature>
<dbReference type="GO" id="GO:0016810">
    <property type="term" value="F:hydrolase activity, acting on carbon-nitrogen (but not peptide) bonds"/>
    <property type="evidence" value="ECO:0007669"/>
    <property type="project" value="InterPro"/>
</dbReference>
<gene>
    <name evidence="2" type="ORF">FNU76_02150</name>
</gene>
<dbReference type="SUPFAM" id="SSF88713">
    <property type="entry name" value="Glycoside hydrolase/deacetylase"/>
    <property type="match status" value="1"/>
</dbReference>
<dbReference type="GO" id="GO:0005975">
    <property type="term" value="P:carbohydrate metabolic process"/>
    <property type="evidence" value="ECO:0007669"/>
    <property type="project" value="InterPro"/>
</dbReference>
<dbReference type="EMBL" id="CP041730">
    <property type="protein sequence ID" value="QDQ25248.1"/>
    <property type="molecule type" value="Genomic_DNA"/>
</dbReference>
<dbReference type="Pfam" id="PF01522">
    <property type="entry name" value="Polysacc_deac_1"/>
    <property type="match status" value="1"/>
</dbReference>
<dbReference type="Gene3D" id="3.20.20.370">
    <property type="entry name" value="Glycoside hydrolase/deacetylase"/>
    <property type="match status" value="1"/>
</dbReference>
<evidence type="ECO:0000259" key="1">
    <source>
        <dbReference type="PROSITE" id="PS51677"/>
    </source>
</evidence>
<accession>A0A516SAZ9</accession>
<reference evidence="3" key="1">
    <citation type="submission" date="2019-07" db="EMBL/GenBank/DDBJ databases">
        <title>Chitinimonas sp. nov., isolated from Ny-Alesund, arctica soil.</title>
        <authorList>
            <person name="Xu Q."/>
            <person name="Peng F."/>
        </authorList>
    </citation>
    <scope>NUCLEOTIDE SEQUENCE [LARGE SCALE GENOMIC DNA]</scope>
    <source>
        <strain evidence="3">R3-44</strain>
    </source>
</reference>
<organism evidence="2 3">
    <name type="scientific">Chitinimonas arctica</name>
    <dbReference type="NCBI Taxonomy" id="2594795"/>
    <lineage>
        <taxon>Bacteria</taxon>
        <taxon>Pseudomonadati</taxon>
        <taxon>Pseudomonadota</taxon>
        <taxon>Betaproteobacteria</taxon>
        <taxon>Neisseriales</taxon>
        <taxon>Chitinibacteraceae</taxon>
        <taxon>Chitinimonas</taxon>
    </lineage>
</organism>
<dbReference type="RefSeq" id="WP_143856173.1">
    <property type="nucleotide sequence ID" value="NZ_CP041730.1"/>
</dbReference>
<evidence type="ECO:0000313" key="2">
    <source>
        <dbReference type="EMBL" id="QDQ25248.1"/>
    </source>
</evidence>
<protein>
    <submittedName>
        <fullName evidence="2">Polysaccharide deacetylase family protein</fullName>
    </submittedName>
</protein>
<dbReference type="KEGG" id="cari:FNU76_02150"/>
<dbReference type="PROSITE" id="PS51677">
    <property type="entry name" value="NODB"/>
    <property type="match status" value="1"/>
</dbReference>
<dbReference type="OrthoDB" id="9763050at2"/>
<proteinExistence type="predicted"/>
<sequence length="303" mass="32997">MLLALRIEVDSLAAARDITPRLLGLLRDHDAKASFFFAMGPDRSGRTGGPLFEVGESRQQIRLNRQLNGPRGAARWYGSLIPAPELVKHAADAIRAVRDAGFETGLRGWDRVNWIKCIAGAEASWVRGELEAACHAYEAVLGEAPHAIALPGWRVNRAALRLEQQLGLHYASDTRGKHPFLPVIEGEPVRVLQLPTTLPTLSELIGAGNRDGTAAVDDLLAMTERIPLTGHVFTIQAHGDGGKRLPLLQRLLAGWREQGLELASLQRLSEILDPAKLPWHTVELRAWPGHGGLLALQGEAFPG</sequence>
<keyword evidence="3" id="KW-1185">Reference proteome</keyword>
<evidence type="ECO:0000313" key="3">
    <source>
        <dbReference type="Proteomes" id="UP000317550"/>
    </source>
</evidence>
<dbReference type="Proteomes" id="UP000317550">
    <property type="component" value="Chromosome"/>
</dbReference>
<dbReference type="InterPro" id="IPR002509">
    <property type="entry name" value="NODB_dom"/>
</dbReference>
<dbReference type="AlphaFoldDB" id="A0A516SAZ9"/>
<dbReference type="InterPro" id="IPR011330">
    <property type="entry name" value="Glyco_hydro/deAcase_b/a-brl"/>
</dbReference>